<feature type="region of interest" description="Disordered" evidence="1">
    <location>
        <begin position="21"/>
        <end position="45"/>
    </location>
</feature>
<evidence type="ECO:0000256" key="1">
    <source>
        <dbReference type="SAM" id="MobiDB-lite"/>
    </source>
</evidence>
<evidence type="ECO:0000313" key="2">
    <source>
        <dbReference type="EMBL" id="MBB5711636.1"/>
    </source>
</evidence>
<proteinExistence type="predicted"/>
<protein>
    <submittedName>
        <fullName evidence="2">Uncharacterized protein</fullName>
    </submittedName>
</protein>
<name>A0A840YN96_9SPHN</name>
<dbReference type="RefSeq" id="WP_184088804.1">
    <property type="nucleotide sequence ID" value="NZ_JACIJF010000009.1"/>
</dbReference>
<dbReference type="EMBL" id="JACIJF010000009">
    <property type="protein sequence ID" value="MBB5711636.1"/>
    <property type="molecule type" value="Genomic_DNA"/>
</dbReference>
<organism evidence="2 3">
    <name type="scientific">Sphingomonas xinjiangensis</name>
    <dbReference type="NCBI Taxonomy" id="643568"/>
    <lineage>
        <taxon>Bacteria</taxon>
        <taxon>Pseudomonadati</taxon>
        <taxon>Pseudomonadota</taxon>
        <taxon>Alphaproteobacteria</taxon>
        <taxon>Sphingomonadales</taxon>
        <taxon>Sphingomonadaceae</taxon>
        <taxon>Sphingomonas</taxon>
    </lineage>
</organism>
<dbReference type="AlphaFoldDB" id="A0A840YN96"/>
<evidence type="ECO:0000313" key="3">
    <source>
        <dbReference type="Proteomes" id="UP000527143"/>
    </source>
</evidence>
<accession>A0A840YN96</accession>
<reference evidence="2 3" key="1">
    <citation type="submission" date="2020-08" db="EMBL/GenBank/DDBJ databases">
        <title>Genomic Encyclopedia of Type Strains, Phase IV (KMG-IV): sequencing the most valuable type-strain genomes for metagenomic binning, comparative biology and taxonomic classification.</title>
        <authorList>
            <person name="Goeker M."/>
        </authorList>
    </citation>
    <scope>NUCLEOTIDE SEQUENCE [LARGE SCALE GENOMIC DNA]</scope>
    <source>
        <strain evidence="2 3">DSM 26736</strain>
    </source>
</reference>
<dbReference type="Proteomes" id="UP000527143">
    <property type="component" value="Unassembled WGS sequence"/>
</dbReference>
<keyword evidence="3" id="KW-1185">Reference proteome</keyword>
<gene>
    <name evidence="2" type="ORF">FHT02_002887</name>
</gene>
<comment type="caution">
    <text evidence="2">The sequence shown here is derived from an EMBL/GenBank/DDBJ whole genome shotgun (WGS) entry which is preliminary data.</text>
</comment>
<sequence length="221" mass="23408">MIGLVLLPLFAAQSQTPQLPQQAYVSRSPTRLGDNMPRPEQSPRLDPASVAQMQAFGHCVAMRQPAKSAALLQMDFNTPQYTRALKKLASSESSCIGRSAKVRFAGVLFAGALAEQLLARTDNLAGALAYDPAKPSVKTFSLTDYVAACVARTSPEKVAALLVTPAVSEAEQAAISQLAPVVEQCVPAGQQARFNRPGLRAILAAASYRMVEAGRAVGIRS</sequence>